<dbReference type="PANTHER" id="PTHR36109">
    <property type="entry name" value="MEMBRANE PROTEIN-RELATED"/>
    <property type="match status" value="1"/>
</dbReference>
<sequence length="172" mass="17203">MSKDTSKGVVIGVFSNAKDARGAIEALRSADFDDDRIGILTHDKDGDPDVKSFKELEGNHAGSGAAVGAAVGAGGGALWAAGIAAGVLPAIGPVIAGGILAAVAASAATGAAAGVLAGSLIGLGVDDEEAAYYDEEFRKGHTVVVVETGDRLAEAHAIMREHRSASRYHPTV</sequence>
<dbReference type="eggNOG" id="COG3861">
    <property type="taxonomic scope" value="Bacteria"/>
</dbReference>
<reference evidence="2 3" key="1">
    <citation type="journal article" date="2010" name="Stand. Genomic Sci.">
        <title>Complete genome sequence of Haliangium ochraceum type strain (SMP-2).</title>
        <authorList>
            <consortium name="US DOE Joint Genome Institute (JGI-PGF)"/>
            <person name="Ivanova N."/>
            <person name="Daum C."/>
            <person name="Lang E."/>
            <person name="Abt B."/>
            <person name="Kopitz M."/>
            <person name="Saunders E."/>
            <person name="Lapidus A."/>
            <person name="Lucas S."/>
            <person name="Glavina Del Rio T."/>
            <person name="Nolan M."/>
            <person name="Tice H."/>
            <person name="Copeland A."/>
            <person name="Cheng J.F."/>
            <person name="Chen F."/>
            <person name="Bruce D."/>
            <person name="Goodwin L."/>
            <person name="Pitluck S."/>
            <person name="Mavromatis K."/>
            <person name="Pati A."/>
            <person name="Mikhailova N."/>
            <person name="Chen A."/>
            <person name="Palaniappan K."/>
            <person name="Land M."/>
            <person name="Hauser L."/>
            <person name="Chang Y.J."/>
            <person name="Jeffries C.D."/>
            <person name="Detter J.C."/>
            <person name="Brettin T."/>
            <person name="Rohde M."/>
            <person name="Goker M."/>
            <person name="Bristow J."/>
            <person name="Markowitz V."/>
            <person name="Eisen J.A."/>
            <person name="Hugenholtz P."/>
            <person name="Kyrpides N.C."/>
            <person name="Klenk H.P."/>
        </authorList>
    </citation>
    <scope>NUCLEOTIDE SEQUENCE [LARGE SCALE GENOMIC DNA]</scope>
    <source>
        <strain evidence="3">DSM 14365 / CIP 107738 / JCM 11303 / AJ 13395 / SMP-2</strain>
    </source>
</reference>
<dbReference type="AlphaFoldDB" id="D0LYE2"/>
<dbReference type="HOGENOM" id="CLU_083853_1_1_7"/>
<protein>
    <recommendedName>
        <fullName evidence="1">General stress protein 17M-like domain-containing protein</fullName>
    </recommendedName>
</protein>
<dbReference type="Pfam" id="PF11181">
    <property type="entry name" value="YflT"/>
    <property type="match status" value="1"/>
</dbReference>
<dbReference type="EMBL" id="CP001804">
    <property type="protein sequence ID" value="ACY16292.1"/>
    <property type="molecule type" value="Genomic_DNA"/>
</dbReference>
<dbReference type="RefSeq" id="WP_012828891.1">
    <property type="nucleotide sequence ID" value="NC_013440.1"/>
</dbReference>
<evidence type="ECO:0000313" key="2">
    <source>
        <dbReference type="EMBL" id="ACY16292.1"/>
    </source>
</evidence>
<accession>D0LYE2</accession>
<gene>
    <name evidence="2" type="ordered locus">Hoch_3792</name>
</gene>
<proteinExistence type="predicted"/>
<keyword evidence="3" id="KW-1185">Reference proteome</keyword>
<dbReference type="InterPro" id="IPR052948">
    <property type="entry name" value="Low_temp-induced_all0457"/>
</dbReference>
<evidence type="ECO:0000259" key="1">
    <source>
        <dbReference type="Pfam" id="PF11181"/>
    </source>
</evidence>
<feature type="domain" description="General stress protein 17M-like" evidence="1">
    <location>
        <begin position="10"/>
        <end position="52"/>
    </location>
</feature>
<dbReference type="KEGG" id="hoh:Hoch_3792"/>
<dbReference type="STRING" id="502025.Hoch_3792"/>
<organism evidence="2 3">
    <name type="scientific">Haliangium ochraceum (strain DSM 14365 / JCM 11303 / SMP-2)</name>
    <dbReference type="NCBI Taxonomy" id="502025"/>
    <lineage>
        <taxon>Bacteria</taxon>
        <taxon>Pseudomonadati</taxon>
        <taxon>Myxococcota</taxon>
        <taxon>Polyangia</taxon>
        <taxon>Haliangiales</taxon>
        <taxon>Kofleriaceae</taxon>
        <taxon>Haliangium</taxon>
    </lineage>
</organism>
<name>D0LYE2_HALO1</name>
<dbReference type="PANTHER" id="PTHR36109:SF2">
    <property type="entry name" value="MEMBRANE PROTEIN"/>
    <property type="match status" value="1"/>
</dbReference>
<dbReference type="InterPro" id="IPR025889">
    <property type="entry name" value="GSP17M-like_dom"/>
</dbReference>
<dbReference type="Proteomes" id="UP000001880">
    <property type="component" value="Chromosome"/>
</dbReference>
<evidence type="ECO:0000313" key="3">
    <source>
        <dbReference type="Proteomes" id="UP000001880"/>
    </source>
</evidence>